<dbReference type="SUPFAM" id="SSF81301">
    <property type="entry name" value="Nucleotidyltransferase"/>
    <property type="match status" value="1"/>
</dbReference>
<evidence type="ECO:0000259" key="1">
    <source>
        <dbReference type="Pfam" id="PF01909"/>
    </source>
</evidence>
<gene>
    <name evidence="2" type="ORF">GGR23_001860</name>
</gene>
<protein>
    <submittedName>
        <fullName evidence="2">Putative nucleotidyltransferase</fullName>
    </submittedName>
</protein>
<organism evidence="2 3">
    <name type="scientific">Gellertiella hungarica</name>
    <dbReference type="NCBI Taxonomy" id="1572859"/>
    <lineage>
        <taxon>Bacteria</taxon>
        <taxon>Pseudomonadati</taxon>
        <taxon>Pseudomonadota</taxon>
        <taxon>Alphaproteobacteria</taxon>
        <taxon>Hyphomicrobiales</taxon>
        <taxon>Rhizobiaceae</taxon>
        <taxon>Gellertiella</taxon>
    </lineage>
</organism>
<proteinExistence type="predicted"/>
<dbReference type="Gene3D" id="3.30.460.10">
    <property type="entry name" value="Beta Polymerase, domain 2"/>
    <property type="match status" value="1"/>
</dbReference>
<name>A0A7W6NKA8_9HYPH</name>
<dbReference type="AlphaFoldDB" id="A0A7W6NKA8"/>
<comment type="caution">
    <text evidence="2">The sequence shown here is derived from an EMBL/GenBank/DDBJ whole genome shotgun (WGS) entry which is preliminary data.</text>
</comment>
<dbReference type="Proteomes" id="UP000528286">
    <property type="component" value="Unassembled WGS sequence"/>
</dbReference>
<evidence type="ECO:0000313" key="3">
    <source>
        <dbReference type="Proteomes" id="UP000528286"/>
    </source>
</evidence>
<accession>A0A7W6NKA8</accession>
<dbReference type="InterPro" id="IPR043519">
    <property type="entry name" value="NT_sf"/>
</dbReference>
<dbReference type="GO" id="GO:0016779">
    <property type="term" value="F:nucleotidyltransferase activity"/>
    <property type="evidence" value="ECO:0007669"/>
    <property type="project" value="InterPro"/>
</dbReference>
<dbReference type="InterPro" id="IPR052548">
    <property type="entry name" value="Type_VII_TA_antitoxin"/>
</dbReference>
<dbReference type="RefSeq" id="WP_183365924.1">
    <property type="nucleotide sequence ID" value="NZ_JACIEZ010000003.1"/>
</dbReference>
<dbReference type="PANTHER" id="PTHR33933:SF1">
    <property type="entry name" value="PROTEIN ADENYLYLTRANSFERASE MNTA-RELATED"/>
    <property type="match status" value="1"/>
</dbReference>
<evidence type="ECO:0000313" key="2">
    <source>
        <dbReference type="EMBL" id="MBB4064673.1"/>
    </source>
</evidence>
<reference evidence="2 3" key="1">
    <citation type="submission" date="2020-08" db="EMBL/GenBank/DDBJ databases">
        <title>Genomic Encyclopedia of Type Strains, Phase IV (KMG-IV): sequencing the most valuable type-strain genomes for metagenomic binning, comparative biology and taxonomic classification.</title>
        <authorList>
            <person name="Goeker M."/>
        </authorList>
    </citation>
    <scope>NUCLEOTIDE SEQUENCE [LARGE SCALE GENOMIC DNA]</scope>
    <source>
        <strain evidence="2 3">DSM 29853</strain>
    </source>
</reference>
<dbReference type="Pfam" id="PF01909">
    <property type="entry name" value="NTP_transf_2"/>
    <property type="match status" value="1"/>
</dbReference>
<dbReference type="PANTHER" id="PTHR33933">
    <property type="entry name" value="NUCLEOTIDYLTRANSFERASE"/>
    <property type="match status" value="1"/>
</dbReference>
<dbReference type="EMBL" id="JACIEZ010000003">
    <property type="protein sequence ID" value="MBB4064673.1"/>
    <property type="molecule type" value="Genomic_DNA"/>
</dbReference>
<keyword evidence="2" id="KW-0808">Transferase</keyword>
<dbReference type="CDD" id="cd05403">
    <property type="entry name" value="NT_KNTase_like"/>
    <property type="match status" value="1"/>
</dbReference>
<keyword evidence="3" id="KW-1185">Reference proteome</keyword>
<feature type="domain" description="Polymerase nucleotidyl transferase" evidence="1">
    <location>
        <begin position="28"/>
        <end position="69"/>
    </location>
</feature>
<sequence length="125" mass="13537">MKGGRSTSLAVAPNFGPHGSEAEALGELVRRLSDALDPQMIWLFGSRARGTARPDSDFDLLVVAKEDGGFGCDDYERVDAPLKGCWIGTDVIPCDLETFRASLGLNTSIVRQIVDHGRLLYGEMP</sequence>
<dbReference type="InterPro" id="IPR002934">
    <property type="entry name" value="Polymerase_NTP_transf_dom"/>
</dbReference>